<evidence type="ECO:0000259" key="1">
    <source>
        <dbReference type="PROSITE" id="PS51186"/>
    </source>
</evidence>
<dbReference type="InterPro" id="IPR051908">
    <property type="entry name" value="Ribosomal_N-acetyltransferase"/>
</dbReference>
<evidence type="ECO:0000313" key="2">
    <source>
        <dbReference type="EMBL" id="NEV87249.1"/>
    </source>
</evidence>
<dbReference type="GO" id="GO:1990189">
    <property type="term" value="F:protein N-terminal-serine acetyltransferase activity"/>
    <property type="evidence" value="ECO:0007669"/>
    <property type="project" value="TreeGrafter"/>
</dbReference>
<sequence>MPETYSWPPAAPLRGARVQLEPLTVAHAREAVDFLDDVRLHRWTGGAPPTGEELERRYRRQTVGHSPDGRQGWLNWMLRRHTDGRLVGTVQATLHRPRPGPVEAELAWVVGHDFQGAGYGKEGAATMACWLRARGVARLVAHVHPEHLASAGIARSLGMQPSGEVHDFEELWTTVPDTGPRHGRRL</sequence>
<gene>
    <name evidence="2" type="ORF">GUR47_11355</name>
</gene>
<dbReference type="GO" id="GO:0005737">
    <property type="term" value="C:cytoplasm"/>
    <property type="evidence" value="ECO:0007669"/>
    <property type="project" value="TreeGrafter"/>
</dbReference>
<dbReference type="GO" id="GO:0008999">
    <property type="term" value="F:protein-N-terminal-alanine acetyltransferase activity"/>
    <property type="evidence" value="ECO:0007669"/>
    <property type="project" value="TreeGrafter"/>
</dbReference>
<dbReference type="AlphaFoldDB" id="A0A6B3QGP6"/>
<dbReference type="InterPro" id="IPR000182">
    <property type="entry name" value="GNAT_dom"/>
</dbReference>
<reference evidence="2" key="1">
    <citation type="journal article" date="2020" name="Microorganisms">
        <title>Isolation, Genomic and Metabolomic Characterization of Streptomyces tendae VITAKN with Quorum Sensing Inhibitory Activity from Southern India.</title>
        <authorList>
            <person name="Ishaque N.M."/>
            <person name="Burgsdorf I."/>
            <person name="Limlingan Malit J.J."/>
            <person name="Saha S."/>
            <person name="Teta R."/>
            <person name="Ewe D."/>
            <person name="Kannabiran K."/>
            <person name="Hrouzek P."/>
            <person name="Steindler L."/>
            <person name="Costantino V."/>
            <person name="Saurav K."/>
        </authorList>
    </citation>
    <scope>NUCLEOTIDE SEQUENCE</scope>
    <source>
        <strain evidence="2">VITAKN</strain>
    </source>
</reference>
<dbReference type="PROSITE" id="PS51186">
    <property type="entry name" value="GNAT"/>
    <property type="match status" value="1"/>
</dbReference>
<dbReference type="InterPro" id="IPR016181">
    <property type="entry name" value="Acyl_CoA_acyltransferase"/>
</dbReference>
<dbReference type="PANTHER" id="PTHR43441">
    <property type="entry name" value="RIBOSOMAL-PROTEIN-SERINE ACETYLTRANSFERASE"/>
    <property type="match status" value="1"/>
</dbReference>
<dbReference type="SUPFAM" id="SSF55729">
    <property type="entry name" value="Acyl-CoA N-acyltransferases (Nat)"/>
    <property type="match status" value="1"/>
</dbReference>
<comment type="caution">
    <text evidence="2">The sequence shown here is derived from an EMBL/GenBank/DDBJ whole genome shotgun (WGS) entry which is preliminary data.</text>
</comment>
<organism evidence="2">
    <name type="scientific">Streptomyces tendae</name>
    <dbReference type="NCBI Taxonomy" id="1932"/>
    <lineage>
        <taxon>Bacteria</taxon>
        <taxon>Bacillati</taxon>
        <taxon>Actinomycetota</taxon>
        <taxon>Actinomycetes</taxon>
        <taxon>Kitasatosporales</taxon>
        <taxon>Streptomycetaceae</taxon>
        <taxon>Streptomyces</taxon>
    </lineage>
</organism>
<keyword evidence="2" id="KW-0808">Transferase</keyword>
<dbReference type="Pfam" id="PF13302">
    <property type="entry name" value="Acetyltransf_3"/>
    <property type="match status" value="1"/>
</dbReference>
<dbReference type="EMBL" id="JAAIFS010000002">
    <property type="protein sequence ID" value="NEV87249.1"/>
    <property type="molecule type" value="Genomic_DNA"/>
</dbReference>
<accession>A0A6B3QGP6</accession>
<name>A0A6B3QGP6_STRTE</name>
<dbReference type="PANTHER" id="PTHR43441:SF10">
    <property type="entry name" value="ACETYLTRANSFERASE"/>
    <property type="match status" value="1"/>
</dbReference>
<dbReference type="RefSeq" id="WP_164458364.1">
    <property type="nucleotide sequence ID" value="NZ_JAAIFS010000002.1"/>
</dbReference>
<protein>
    <submittedName>
        <fullName evidence="2">GNAT family N-acetyltransferase</fullName>
    </submittedName>
</protein>
<feature type="domain" description="N-acetyltransferase" evidence="1">
    <location>
        <begin position="18"/>
        <end position="176"/>
    </location>
</feature>
<dbReference type="Gene3D" id="3.40.630.30">
    <property type="match status" value="1"/>
</dbReference>
<proteinExistence type="predicted"/>